<keyword evidence="4" id="KW-1185">Reference proteome</keyword>
<name>A0AAE0K6Q0_9PEZI</name>
<feature type="transmembrane region" description="Helical" evidence="2">
    <location>
        <begin position="91"/>
        <end position="113"/>
    </location>
</feature>
<dbReference type="EMBL" id="JAULSN010000005">
    <property type="protein sequence ID" value="KAK3371109.1"/>
    <property type="molecule type" value="Genomic_DNA"/>
</dbReference>
<proteinExistence type="predicted"/>
<feature type="compositionally biased region" description="Acidic residues" evidence="1">
    <location>
        <begin position="410"/>
        <end position="425"/>
    </location>
</feature>
<keyword evidence="2" id="KW-0472">Membrane</keyword>
<keyword evidence="2" id="KW-1133">Transmembrane helix</keyword>
<feature type="transmembrane region" description="Helical" evidence="2">
    <location>
        <begin position="52"/>
        <end position="71"/>
    </location>
</feature>
<protein>
    <submittedName>
        <fullName evidence="3">Uncharacterized protein</fullName>
    </submittedName>
</protein>
<organism evidence="3 4">
    <name type="scientific">Lasiosphaeria ovina</name>
    <dbReference type="NCBI Taxonomy" id="92902"/>
    <lineage>
        <taxon>Eukaryota</taxon>
        <taxon>Fungi</taxon>
        <taxon>Dikarya</taxon>
        <taxon>Ascomycota</taxon>
        <taxon>Pezizomycotina</taxon>
        <taxon>Sordariomycetes</taxon>
        <taxon>Sordariomycetidae</taxon>
        <taxon>Sordariales</taxon>
        <taxon>Lasiosphaeriaceae</taxon>
        <taxon>Lasiosphaeria</taxon>
    </lineage>
</organism>
<evidence type="ECO:0000313" key="3">
    <source>
        <dbReference type="EMBL" id="KAK3371109.1"/>
    </source>
</evidence>
<evidence type="ECO:0000256" key="1">
    <source>
        <dbReference type="SAM" id="MobiDB-lite"/>
    </source>
</evidence>
<evidence type="ECO:0000256" key="2">
    <source>
        <dbReference type="SAM" id="Phobius"/>
    </source>
</evidence>
<evidence type="ECO:0000313" key="4">
    <source>
        <dbReference type="Proteomes" id="UP001287356"/>
    </source>
</evidence>
<dbReference type="Proteomes" id="UP001287356">
    <property type="component" value="Unassembled WGS sequence"/>
</dbReference>
<accession>A0AAE0K6Q0</accession>
<gene>
    <name evidence="3" type="ORF">B0T24DRAFT_721293</name>
</gene>
<feature type="region of interest" description="Disordered" evidence="1">
    <location>
        <begin position="404"/>
        <end position="462"/>
    </location>
</feature>
<reference evidence="3" key="2">
    <citation type="submission" date="2023-06" db="EMBL/GenBank/DDBJ databases">
        <authorList>
            <consortium name="Lawrence Berkeley National Laboratory"/>
            <person name="Haridas S."/>
            <person name="Hensen N."/>
            <person name="Bonometti L."/>
            <person name="Westerberg I."/>
            <person name="Brannstrom I.O."/>
            <person name="Guillou S."/>
            <person name="Cros-Aarteil S."/>
            <person name="Calhoun S."/>
            <person name="Kuo A."/>
            <person name="Mondo S."/>
            <person name="Pangilinan J."/>
            <person name="Riley R."/>
            <person name="Labutti K."/>
            <person name="Andreopoulos B."/>
            <person name="Lipzen A."/>
            <person name="Chen C."/>
            <person name="Yanf M."/>
            <person name="Daum C."/>
            <person name="Ng V."/>
            <person name="Clum A."/>
            <person name="Steindorff A."/>
            <person name="Ohm R."/>
            <person name="Martin F."/>
            <person name="Silar P."/>
            <person name="Natvig D."/>
            <person name="Lalanne C."/>
            <person name="Gautier V."/>
            <person name="Ament-Velasquez S.L."/>
            <person name="Kruys A."/>
            <person name="Hutchinson M.I."/>
            <person name="Powell A.J."/>
            <person name="Barry K."/>
            <person name="Miller A.N."/>
            <person name="Grigoriev I.V."/>
            <person name="Debuchy R."/>
            <person name="Gladieux P."/>
            <person name="Thoren M.H."/>
            <person name="Johannesson H."/>
        </authorList>
    </citation>
    <scope>NUCLEOTIDE SEQUENCE</scope>
    <source>
        <strain evidence="3">CBS 958.72</strain>
    </source>
</reference>
<dbReference type="AlphaFoldDB" id="A0AAE0K6Q0"/>
<reference evidence="3" key="1">
    <citation type="journal article" date="2023" name="Mol. Phylogenet. Evol.">
        <title>Genome-scale phylogeny and comparative genomics of the fungal order Sordariales.</title>
        <authorList>
            <person name="Hensen N."/>
            <person name="Bonometti L."/>
            <person name="Westerberg I."/>
            <person name="Brannstrom I.O."/>
            <person name="Guillou S."/>
            <person name="Cros-Aarteil S."/>
            <person name="Calhoun S."/>
            <person name="Haridas S."/>
            <person name="Kuo A."/>
            <person name="Mondo S."/>
            <person name="Pangilinan J."/>
            <person name="Riley R."/>
            <person name="LaButti K."/>
            <person name="Andreopoulos B."/>
            <person name="Lipzen A."/>
            <person name="Chen C."/>
            <person name="Yan M."/>
            <person name="Daum C."/>
            <person name="Ng V."/>
            <person name="Clum A."/>
            <person name="Steindorff A."/>
            <person name="Ohm R.A."/>
            <person name="Martin F."/>
            <person name="Silar P."/>
            <person name="Natvig D.O."/>
            <person name="Lalanne C."/>
            <person name="Gautier V."/>
            <person name="Ament-Velasquez S.L."/>
            <person name="Kruys A."/>
            <person name="Hutchinson M.I."/>
            <person name="Powell A.J."/>
            <person name="Barry K."/>
            <person name="Miller A.N."/>
            <person name="Grigoriev I.V."/>
            <person name="Debuchy R."/>
            <person name="Gladieux P."/>
            <person name="Hiltunen Thoren M."/>
            <person name="Johannesson H."/>
        </authorList>
    </citation>
    <scope>NUCLEOTIDE SEQUENCE</scope>
    <source>
        <strain evidence="3">CBS 958.72</strain>
    </source>
</reference>
<feature type="transmembrane region" description="Helical" evidence="2">
    <location>
        <begin position="120"/>
        <end position="140"/>
    </location>
</feature>
<keyword evidence="2" id="KW-0812">Transmembrane</keyword>
<feature type="transmembrane region" description="Helical" evidence="2">
    <location>
        <begin position="20"/>
        <end position="40"/>
    </location>
</feature>
<sequence>MQGLWTVETRALPPGGFDPGWGLPVWNILLLLWLAAAGCIPLGTRSRHWHALNPMHAGMFLLAIWFCLHVIDQLIHQRQATVTYGYIVFPAVYNILRTLSELLLFAGLGLGLLRCHTPDVAAADGFGPVVAATVVLWVLGMYQVGLNLSLCFAWLGFSDVGTIDAIAAARSGFDVAYAVVYFLGVPTLAFVASDEPTVPTLELAPSDSAPLARKLADVKFAFHGAAVALFLRSFCEVVIVGRLDRAPTDLQTTYVARDVCYGLWSSLCMVFLVVGSPGRSDSGGDVDLWDEDEQAGASRREAERKRVAATCQAVEAALAAWVVDLREALAEKLDRVTYGAALTAPPVALVLDELEAEIDKAPKDRGRASDPDFVAWLSAAKHKEIGVLRERFAGWEVIDKRDNGATVPEDAVEEEEEEEDAEEPEGAVAEAVSLVRAEEPVGSTEPVPEMEQQQQHARPARHMTFLDVLRAHRRGIRPGDV</sequence>
<comment type="caution">
    <text evidence="3">The sequence shown here is derived from an EMBL/GenBank/DDBJ whole genome shotgun (WGS) entry which is preliminary data.</text>
</comment>